<organism evidence="3 4">
    <name type="scientific">Orchesella dallaii</name>
    <dbReference type="NCBI Taxonomy" id="48710"/>
    <lineage>
        <taxon>Eukaryota</taxon>
        <taxon>Metazoa</taxon>
        <taxon>Ecdysozoa</taxon>
        <taxon>Arthropoda</taxon>
        <taxon>Hexapoda</taxon>
        <taxon>Collembola</taxon>
        <taxon>Entomobryomorpha</taxon>
        <taxon>Entomobryoidea</taxon>
        <taxon>Orchesellidae</taxon>
        <taxon>Orchesellinae</taxon>
        <taxon>Orchesella</taxon>
    </lineage>
</organism>
<dbReference type="InterPro" id="IPR050801">
    <property type="entry name" value="Ca-Dep_Lectins_ImmuneDev"/>
</dbReference>
<feature type="domain" description="C-type lectin" evidence="2">
    <location>
        <begin position="42"/>
        <end position="191"/>
    </location>
</feature>
<dbReference type="PANTHER" id="PTHR22801:SF63">
    <property type="entry name" value="C-TYPE LECTIN DOMAIN-CONTAINING PROTEIN"/>
    <property type="match status" value="1"/>
</dbReference>
<dbReference type="EMBL" id="CAXLJM020000046">
    <property type="protein sequence ID" value="CAL8110694.1"/>
    <property type="molecule type" value="Genomic_DNA"/>
</dbReference>
<proteinExistence type="predicted"/>
<dbReference type="SUPFAM" id="SSF56436">
    <property type="entry name" value="C-type lectin-like"/>
    <property type="match status" value="1"/>
</dbReference>
<name>A0ABP1QW81_9HEXA</name>
<evidence type="ECO:0000259" key="2">
    <source>
        <dbReference type="PROSITE" id="PS50041"/>
    </source>
</evidence>
<dbReference type="SMART" id="SM00034">
    <property type="entry name" value="CLECT"/>
    <property type="match status" value="1"/>
</dbReference>
<accession>A0ABP1QW81</accession>
<gene>
    <name evidence="3" type="ORF">ODALV1_LOCUS14405</name>
</gene>
<dbReference type="InterPro" id="IPR001304">
    <property type="entry name" value="C-type_lectin-like"/>
</dbReference>
<dbReference type="InterPro" id="IPR016186">
    <property type="entry name" value="C-type_lectin-like/link_sf"/>
</dbReference>
<evidence type="ECO:0000313" key="4">
    <source>
        <dbReference type="Proteomes" id="UP001642540"/>
    </source>
</evidence>
<keyword evidence="4" id="KW-1185">Reference proteome</keyword>
<reference evidence="3 4" key="1">
    <citation type="submission" date="2024-08" db="EMBL/GenBank/DDBJ databases">
        <authorList>
            <person name="Cucini C."/>
            <person name="Frati F."/>
        </authorList>
    </citation>
    <scope>NUCLEOTIDE SEQUENCE [LARGE SCALE GENOMIC DNA]</scope>
</reference>
<dbReference type="Gene3D" id="3.10.100.10">
    <property type="entry name" value="Mannose-Binding Protein A, subunit A"/>
    <property type="match status" value="1"/>
</dbReference>
<dbReference type="PANTHER" id="PTHR22801">
    <property type="entry name" value="LITHOSTATHINE"/>
    <property type="match status" value="1"/>
</dbReference>
<dbReference type="PROSITE" id="PS50041">
    <property type="entry name" value="C_TYPE_LECTIN_2"/>
    <property type="match status" value="1"/>
</dbReference>
<feature type="signal peptide" evidence="1">
    <location>
        <begin position="1"/>
        <end position="22"/>
    </location>
</feature>
<dbReference type="Pfam" id="PF00059">
    <property type="entry name" value="Lectin_C"/>
    <property type="match status" value="1"/>
</dbReference>
<sequence length="205" mass="23804">MSFRAVGVVLWVIFHFHPLARASNALLDAELPPDGEPPIKELDGTNWVILRKNLTWGEASATCDKKYFRLAKLATKEKAEMLVDKIAEISEPFTDEYDKKNKEVEFGMDRRYWIGLTDQMQEKKWYWTHDDGNELTYSDFWYPNQPDHKLSEDGIKSREHCVTLWNPGYHEKDKHSYNDEDCLGGHYAICDKIMEPPEPPLAPGV</sequence>
<evidence type="ECO:0000313" key="3">
    <source>
        <dbReference type="EMBL" id="CAL8110694.1"/>
    </source>
</evidence>
<comment type="caution">
    <text evidence="3">The sequence shown here is derived from an EMBL/GenBank/DDBJ whole genome shotgun (WGS) entry which is preliminary data.</text>
</comment>
<dbReference type="InterPro" id="IPR016187">
    <property type="entry name" value="CTDL_fold"/>
</dbReference>
<evidence type="ECO:0000256" key="1">
    <source>
        <dbReference type="SAM" id="SignalP"/>
    </source>
</evidence>
<keyword evidence="1" id="KW-0732">Signal</keyword>
<dbReference type="CDD" id="cd00037">
    <property type="entry name" value="CLECT"/>
    <property type="match status" value="1"/>
</dbReference>
<feature type="chain" id="PRO_5045392224" description="C-type lectin domain-containing protein" evidence="1">
    <location>
        <begin position="23"/>
        <end position="205"/>
    </location>
</feature>
<dbReference type="Proteomes" id="UP001642540">
    <property type="component" value="Unassembled WGS sequence"/>
</dbReference>
<protein>
    <recommendedName>
        <fullName evidence="2">C-type lectin domain-containing protein</fullName>
    </recommendedName>
</protein>